<dbReference type="PRINTS" id="PR00160">
    <property type="entry name" value="GLUTAREDOXIN"/>
</dbReference>
<dbReference type="Gene3D" id="3.40.30.10">
    <property type="entry name" value="Glutaredoxin"/>
    <property type="match status" value="1"/>
</dbReference>
<reference evidence="2" key="1">
    <citation type="submission" date="2018-05" db="EMBL/GenBank/DDBJ databases">
        <authorList>
            <person name="Lanie J.A."/>
            <person name="Ng W.-L."/>
            <person name="Kazmierczak K.M."/>
            <person name="Andrzejewski T.M."/>
            <person name="Davidsen T.M."/>
            <person name="Wayne K.J."/>
            <person name="Tettelin H."/>
            <person name="Glass J.I."/>
            <person name="Rusch D."/>
            <person name="Podicherti R."/>
            <person name="Tsui H.-C.T."/>
            <person name="Winkler M.E."/>
        </authorList>
    </citation>
    <scope>NUCLEOTIDE SEQUENCE</scope>
</reference>
<dbReference type="InterPro" id="IPR014025">
    <property type="entry name" value="Glutaredoxin_subgr"/>
</dbReference>
<protein>
    <recommendedName>
        <fullName evidence="1">Glutaredoxin domain-containing protein</fullName>
    </recommendedName>
</protein>
<dbReference type="AlphaFoldDB" id="A0A381N2F7"/>
<dbReference type="InterPro" id="IPR002109">
    <property type="entry name" value="Glutaredoxin"/>
</dbReference>
<sequence length="87" mass="9954">MQTKFKVVVYGTKWCIYCIAARRLLKNKKIKYENIIVSNANKRKELELLSGGKTVPQIFINSKPIGGFDQLLSLEENGFLESMLEKS</sequence>
<dbReference type="InterPro" id="IPR036249">
    <property type="entry name" value="Thioredoxin-like_sf"/>
</dbReference>
<evidence type="ECO:0000259" key="1">
    <source>
        <dbReference type="Pfam" id="PF00462"/>
    </source>
</evidence>
<gene>
    <name evidence="2" type="ORF">METZ01_LOCUS1503</name>
</gene>
<dbReference type="PANTHER" id="PTHR45694:SF18">
    <property type="entry name" value="GLUTAREDOXIN-1-RELATED"/>
    <property type="match status" value="1"/>
</dbReference>
<dbReference type="EMBL" id="UINC01000078">
    <property type="protein sequence ID" value="SUZ48649.1"/>
    <property type="molecule type" value="Genomic_DNA"/>
</dbReference>
<dbReference type="Pfam" id="PF00462">
    <property type="entry name" value="Glutaredoxin"/>
    <property type="match status" value="1"/>
</dbReference>
<proteinExistence type="predicted"/>
<dbReference type="GO" id="GO:0005737">
    <property type="term" value="C:cytoplasm"/>
    <property type="evidence" value="ECO:0007669"/>
    <property type="project" value="TreeGrafter"/>
</dbReference>
<accession>A0A381N2F7</accession>
<name>A0A381N2F7_9ZZZZ</name>
<dbReference type="PANTHER" id="PTHR45694">
    <property type="entry name" value="GLUTAREDOXIN 2"/>
    <property type="match status" value="1"/>
</dbReference>
<feature type="domain" description="Glutaredoxin" evidence="1">
    <location>
        <begin position="7"/>
        <end position="64"/>
    </location>
</feature>
<dbReference type="GO" id="GO:0015038">
    <property type="term" value="F:glutathione disulfide oxidoreductase activity"/>
    <property type="evidence" value="ECO:0007669"/>
    <property type="project" value="TreeGrafter"/>
</dbReference>
<organism evidence="2">
    <name type="scientific">marine metagenome</name>
    <dbReference type="NCBI Taxonomy" id="408172"/>
    <lineage>
        <taxon>unclassified sequences</taxon>
        <taxon>metagenomes</taxon>
        <taxon>ecological metagenomes</taxon>
    </lineage>
</organism>
<dbReference type="GO" id="GO:0034599">
    <property type="term" value="P:cellular response to oxidative stress"/>
    <property type="evidence" value="ECO:0007669"/>
    <property type="project" value="TreeGrafter"/>
</dbReference>
<dbReference type="PROSITE" id="PS51354">
    <property type="entry name" value="GLUTAREDOXIN_2"/>
    <property type="match status" value="1"/>
</dbReference>
<evidence type="ECO:0000313" key="2">
    <source>
        <dbReference type="EMBL" id="SUZ48649.1"/>
    </source>
</evidence>
<dbReference type="SUPFAM" id="SSF52833">
    <property type="entry name" value="Thioredoxin-like"/>
    <property type="match status" value="1"/>
</dbReference>